<organism evidence="1 2">
    <name type="scientific">Raoultella ornithinolytica</name>
    <name type="common">Klebsiella ornithinolytica</name>
    <dbReference type="NCBI Taxonomy" id="54291"/>
    <lineage>
        <taxon>Bacteria</taxon>
        <taxon>Pseudomonadati</taxon>
        <taxon>Pseudomonadota</taxon>
        <taxon>Gammaproteobacteria</taxon>
        <taxon>Enterobacterales</taxon>
        <taxon>Enterobacteriaceae</taxon>
        <taxon>Klebsiella/Raoultella group</taxon>
        <taxon>Raoultella</taxon>
    </lineage>
</organism>
<name>A0A9Q9MZU1_RAOOR</name>
<gene>
    <name evidence="1" type="ORF">N2J37_08555</name>
</gene>
<evidence type="ECO:0000313" key="1">
    <source>
        <dbReference type="EMBL" id="UXE39776.1"/>
    </source>
</evidence>
<dbReference type="EMBL" id="CP104450">
    <property type="protein sequence ID" value="UXE39776.1"/>
    <property type="molecule type" value="Genomic_DNA"/>
</dbReference>
<proteinExistence type="predicted"/>
<reference evidence="1" key="1">
    <citation type="submission" date="2022-09" db="EMBL/GenBank/DDBJ databases">
        <title>Multidrug resistance Raoultella ornithinolytica Strain MQB_Silv_108.</title>
        <authorList>
            <person name="Quintela-Baluja M."/>
        </authorList>
    </citation>
    <scope>NUCLEOTIDE SEQUENCE</scope>
    <source>
        <strain evidence="1">MQB_Silv_108</strain>
    </source>
</reference>
<dbReference type="AlphaFoldDB" id="A0A9Q9MZU1"/>
<sequence>MLYALQIDTVLHNFIDNQNHYLYHPHQNQDEANLPVLPVMNNQQGATSHVNCKKRPRVPPMSGAPTVRVNCTFCLIRYRPHGDMECSG</sequence>
<accession>A0A9Q9MZU1</accession>
<dbReference type="Proteomes" id="UP001064206">
    <property type="component" value="Chromosome"/>
</dbReference>
<dbReference type="RefSeq" id="WP_155407391.1">
    <property type="nucleotide sequence ID" value="NZ_CABGRC010000002.1"/>
</dbReference>
<evidence type="ECO:0000313" key="2">
    <source>
        <dbReference type="Proteomes" id="UP001064206"/>
    </source>
</evidence>
<protein>
    <submittedName>
        <fullName evidence="1">Uncharacterized protein</fullName>
    </submittedName>
</protein>